<dbReference type="PANTHER" id="PTHR43344:SF20">
    <property type="entry name" value="URACIL PHOSPHORIBOSYLTRANSFERASE"/>
    <property type="match status" value="1"/>
</dbReference>
<comment type="caution">
    <text evidence="2">The sequence shown here is derived from an EMBL/GenBank/DDBJ whole genome shotgun (WGS) entry which is preliminary data.</text>
</comment>
<dbReference type="SUPFAM" id="SSF53271">
    <property type="entry name" value="PRTase-like"/>
    <property type="match status" value="1"/>
</dbReference>
<dbReference type="GO" id="GO:0036424">
    <property type="term" value="F:L-phosphoserine phosphatase activity"/>
    <property type="evidence" value="ECO:0007669"/>
    <property type="project" value="TreeGrafter"/>
</dbReference>
<dbReference type="Proteomes" id="UP000322873">
    <property type="component" value="Unassembled WGS sequence"/>
</dbReference>
<dbReference type="InterPro" id="IPR027417">
    <property type="entry name" value="P-loop_NTPase"/>
</dbReference>
<dbReference type="AlphaFoldDB" id="A0A5M9JHJ1"/>
<dbReference type="InterPro" id="IPR029057">
    <property type="entry name" value="PRTase-like"/>
</dbReference>
<dbReference type="Pfam" id="PF13207">
    <property type="entry name" value="AAA_17"/>
    <property type="match status" value="1"/>
</dbReference>
<evidence type="ECO:0000259" key="1">
    <source>
        <dbReference type="Pfam" id="PF14681"/>
    </source>
</evidence>
<dbReference type="SUPFAM" id="SSF56784">
    <property type="entry name" value="HAD-like"/>
    <property type="match status" value="1"/>
</dbReference>
<dbReference type="Gene3D" id="3.40.50.300">
    <property type="entry name" value="P-loop containing nucleotide triphosphate hydrolases"/>
    <property type="match status" value="1"/>
</dbReference>
<accession>A0A5M9JHJ1</accession>
<feature type="domain" description="Phosphoribosyltransferase" evidence="1">
    <location>
        <begin position="484"/>
        <end position="639"/>
    </location>
</feature>
<sequence length="649" mass="72749">MTDSTAPHVSSFPWKKGTVVGLYGISGCGKSFLLKQLKERFEKGGPFVFIDGSELIAECVPGGLEVFQKMDKALQKHHRKNAINMIQKLHTDEGRVAVIAGHFVLWDDEEADLVEVWTYNDAMVYTHIIYLDIPVDIIQEYRYKDEIKRRFPASKKQLQEWMQREVAGLGKVCPENDILLTSVHTSDPLDRISALLYNFMEQSEPINLFHAKMKIDDFVARSQGQLETVLVIDGDRTLVAEDTGKLFWQIQMARRGMNDVQHEDPIQVLFKSRLGYSYTAFRQATLIYEELVDEEEFKNICHEVASMIKVHPEFLSLLHAVIETKHIGAVIISCGLRGIWKNVLEAEGIYDSVGLIAGGRMEDGIVVTAGVKASLVNRLRHTHRTHVYAFGDSPLDLDMLKAANNAIVVVGEVHNRSKTMEAALLNAIDKDGLRTFQVMLPENTSPRLDIQKLPIIKLTDQKFLHSMFRRGSRTMKFQVRHATGKNVAKLLATPTRDARVKGPALMDCHRSIGRYLAIEHISDLMGVESYEIPHVQGHQTSGYRLSCERQTLIVALMRGGEPMALGVNDAFPLAMFLHANDPTDIKPEHLHENITILLVDSVINSGKTIIEFVNHIRKLNAVISIIVVAGVVQAQSIVEGTGTLANTLI</sequence>
<dbReference type="EMBL" id="VICG01000011">
    <property type="protein sequence ID" value="KAA8567429.1"/>
    <property type="molecule type" value="Genomic_DNA"/>
</dbReference>
<dbReference type="OrthoDB" id="5416609at2759"/>
<dbReference type="GO" id="GO:0006564">
    <property type="term" value="P:L-serine biosynthetic process"/>
    <property type="evidence" value="ECO:0007669"/>
    <property type="project" value="TreeGrafter"/>
</dbReference>
<evidence type="ECO:0000313" key="3">
    <source>
        <dbReference type="Proteomes" id="UP000322873"/>
    </source>
</evidence>
<dbReference type="Gene3D" id="3.40.50.2020">
    <property type="match status" value="1"/>
</dbReference>
<dbReference type="CDD" id="cd06223">
    <property type="entry name" value="PRTases_typeI"/>
    <property type="match status" value="1"/>
</dbReference>
<name>A0A5M9JHJ1_MONFR</name>
<dbReference type="PANTHER" id="PTHR43344">
    <property type="entry name" value="PHOSPHOSERINE PHOSPHATASE"/>
    <property type="match status" value="1"/>
</dbReference>
<reference evidence="2 3" key="1">
    <citation type="submission" date="2019-06" db="EMBL/GenBank/DDBJ databases">
        <title>Genome Sequence of the Brown Rot Fungal Pathogen Monilinia fructicola.</title>
        <authorList>
            <person name="De Miccolis Angelini R.M."/>
            <person name="Landi L."/>
            <person name="Abate D."/>
            <person name="Pollastro S."/>
            <person name="Romanazzi G."/>
            <person name="Faretra F."/>
        </authorList>
    </citation>
    <scope>NUCLEOTIDE SEQUENCE [LARGE SCALE GENOMIC DNA]</scope>
    <source>
        <strain evidence="2 3">Mfrc123</strain>
    </source>
</reference>
<dbReference type="SUPFAM" id="SSF52540">
    <property type="entry name" value="P-loop containing nucleoside triphosphate hydrolases"/>
    <property type="match status" value="1"/>
</dbReference>
<evidence type="ECO:0000313" key="2">
    <source>
        <dbReference type="EMBL" id="KAA8567429.1"/>
    </source>
</evidence>
<dbReference type="InterPro" id="IPR050582">
    <property type="entry name" value="HAD-like_SerB"/>
</dbReference>
<organism evidence="2 3">
    <name type="scientific">Monilinia fructicola</name>
    <name type="common">Brown rot fungus</name>
    <name type="synonym">Ciboria fructicola</name>
    <dbReference type="NCBI Taxonomy" id="38448"/>
    <lineage>
        <taxon>Eukaryota</taxon>
        <taxon>Fungi</taxon>
        <taxon>Dikarya</taxon>
        <taxon>Ascomycota</taxon>
        <taxon>Pezizomycotina</taxon>
        <taxon>Leotiomycetes</taxon>
        <taxon>Helotiales</taxon>
        <taxon>Sclerotiniaceae</taxon>
        <taxon>Monilinia</taxon>
    </lineage>
</organism>
<dbReference type="GO" id="GO:0005737">
    <property type="term" value="C:cytoplasm"/>
    <property type="evidence" value="ECO:0007669"/>
    <property type="project" value="TreeGrafter"/>
</dbReference>
<dbReference type="InterPro" id="IPR036412">
    <property type="entry name" value="HAD-like_sf"/>
</dbReference>
<keyword evidence="3" id="KW-1185">Reference proteome</keyword>
<proteinExistence type="predicted"/>
<dbReference type="InterPro" id="IPR000836">
    <property type="entry name" value="PRTase_dom"/>
</dbReference>
<protein>
    <recommendedName>
        <fullName evidence="1">Phosphoribosyltransferase domain-containing protein</fullName>
    </recommendedName>
</protein>
<dbReference type="InterPro" id="IPR023214">
    <property type="entry name" value="HAD_sf"/>
</dbReference>
<gene>
    <name evidence="2" type="ORF">EYC84_010446</name>
</gene>
<dbReference type="GO" id="GO:0000287">
    <property type="term" value="F:magnesium ion binding"/>
    <property type="evidence" value="ECO:0007669"/>
    <property type="project" value="TreeGrafter"/>
</dbReference>
<dbReference type="Pfam" id="PF12710">
    <property type="entry name" value="HAD"/>
    <property type="match status" value="1"/>
</dbReference>
<dbReference type="VEuPathDB" id="FungiDB:MFRU_040g00500"/>
<dbReference type="Gene3D" id="3.40.50.1000">
    <property type="entry name" value="HAD superfamily/HAD-like"/>
    <property type="match status" value="1"/>
</dbReference>
<dbReference type="Pfam" id="PF14681">
    <property type="entry name" value="UPRTase"/>
    <property type="match status" value="1"/>
</dbReference>